<name>A0A2P4Y3A4_9STRA</name>
<feature type="chain" id="PRO_5015163647" evidence="1">
    <location>
        <begin position="18"/>
        <end position="261"/>
    </location>
</feature>
<evidence type="ECO:0000313" key="3">
    <source>
        <dbReference type="Proteomes" id="UP000237271"/>
    </source>
</evidence>
<sequence>MHVILLILLCFGPFTSARVVIPDIAGMIHPSISSTSRHVQFGGLNSPSPTAYEFLASSTDSIVCDARLCLQVKISSIFKRDPFFLHQYDSTYPLVSATFDSHDPTSILPLIPGDTHGTIWWFQSNATVTGPVVDLLLRFRQRSQRLAARDQMLVVVRIELLDQHSISSAIQAYSLYGNQRVTHTTHRVDGNTIQVALSITKNDEKRDVTSLDAYPLADTDLPSSSGNSCDDCEKFLDACRDTLSDDRAAMLDNTAENSCNG</sequence>
<gene>
    <name evidence="2" type="ORF">PHPALM_11148</name>
</gene>
<feature type="signal peptide" evidence="1">
    <location>
        <begin position="1"/>
        <end position="17"/>
    </location>
</feature>
<dbReference type="Proteomes" id="UP000237271">
    <property type="component" value="Unassembled WGS sequence"/>
</dbReference>
<dbReference type="EMBL" id="NCKW01006129">
    <property type="protein sequence ID" value="POM72179.1"/>
    <property type="molecule type" value="Genomic_DNA"/>
</dbReference>
<organism evidence="2 3">
    <name type="scientific">Phytophthora palmivora</name>
    <dbReference type="NCBI Taxonomy" id="4796"/>
    <lineage>
        <taxon>Eukaryota</taxon>
        <taxon>Sar</taxon>
        <taxon>Stramenopiles</taxon>
        <taxon>Oomycota</taxon>
        <taxon>Peronosporomycetes</taxon>
        <taxon>Peronosporales</taxon>
        <taxon>Peronosporaceae</taxon>
        <taxon>Phytophthora</taxon>
    </lineage>
</organism>
<dbReference type="AlphaFoldDB" id="A0A2P4Y3A4"/>
<evidence type="ECO:0000256" key="1">
    <source>
        <dbReference type="SAM" id="SignalP"/>
    </source>
</evidence>
<dbReference type="OrthoDB" id="127077at2759"/>
<protein>
    <submittedName>
        <fullName evidence="2">Uncharacterized protein</fullName>
    </submittedName>
</protein>
<proteinExistence type="predicted"/>
<keyword evidence="1" id="KW-0732">Signal</keyword>
<accession>A0A2P4Y3A4</accession>
<comment type="caution">
    <text evidence="2">The sequence shown here is derived from an EMBL/GenBank/DDBJ whole genome shotgun (WGS) entry which is preliminary data.</text>
</comment>
<evidence type="ECO:0000313" key="2">
    <source>
        <dbReference type="EMBL" id="POM72179.1"/>
    </source>
</evidence>
<keyword evidence="3" id="KW-1185">Reference proteome</keyword>
<reference evidence="2 3" key="1">
    <citation type="journal article" date="2017" name="Genome Biol. Evol.">
        <title>Phytophthora megakarya and P. palmivora, closely related causal agents of cacao black pod rot, underwent increases in genome sizes and gene numbers by different mechanisms.</title>
        <authorList>
            <person name="Ali S.S."/>
            <person name="Shao J."/>
            <person name="Lary D.J."/>
            <person name="Kronmiller B."/>
            <person name="Shen D."/>
            <person name="Strem M.D."/>
            <person name="Amoako-Attah I."/>
            <person name="Akrofi A.Y."/>
            <person name="Begoude B.A."/>
            <person name="Ten Hoopen G.M."/>
            <person name="Coulibaly K."/>
            <person name="Kebe B.I."/>
            <person name="Melnick R.L."/>
            <person name="Guiltinan M.J."/>
            <person name="Tyler B.M."/>
            <person name="Meinhardt L.W."/>
            <person name="Bailey B.A."/>
        </authorList>
    </citation>
    <scope>NUCLEOTIDE SEQUENCE [LARGE SCALE GENOMIC DNA]</scope>
    <source>
        <strain evidence="3">sbr112.9</strain>
    </source>
</reference>